<dbReference type="Proteomes" id="UP000811246">
    <property type="component" value="Chromosome 5"/>
</dbReference>
<sequence length="239" mass="26727">MGFSRFEKLDLRVKSSRARCIGTIASITGALIVTLYKGLRITVASLPIRVEIGQQISTIQSNGLLEAFLLAFESFLHASKFNIQTWIIREYPLGSTHRICHHLIDCREDPNAWKLSLNMELIAIGYSNYLICVFLWAFHEKGPMYVAMFNPLGKFIAVVMGVTFLGDPFILEGMLAPLVIGAAIIVPGFYAVIWGQTHQEKKPDEDHPISSIESSSPRVPLLQNKSTGREVKILLKIQN</sequence>
<keyword evidence="3 5" id="KW-0472">Membrane</keyword>
<dbReference type="EMBL" id="CM031829">
    <property type="protein sequence ID" value="KAG6713323.1"/>
    <property type="molecule type" value="Genomic_DNA"/>
</dbReference>
<feature type="transmembrane region" description="Helical" evidence="5">
    <location>
        <begin position="121"/>
        <end position="138"/>
    </location>
</feature>
<protein>
    <recommendedName>
        <fullName evidence="8">WAT1-related protein</fullName>
    </recommendedName>
</protein>
<keyword evidence="1 5" id="KW-0812">Transmembrane</keyword>
<comment type="caution">
    <text evidence="6">The sequence shown here is derived from an EMBL/GenBank/DDBJ whole genome shotgun (WGS) entry which is preliminary data.</text>
</comment>
<evidence type="ECO:0008006" key="8">
    <source>
        <dbReference type="Google" id="ProtNLM"/>
    </source>
</evidence>
<proteinExistence type="predicted"/>
<feature type="region of interest" description="Disordered" evidence="4">
    <location>
        <begin position="201"/>
        <end position="221"/>
    </location>
</feature>
<evidence type="ECO:0000256" key="5">
    <source>
        <dbReference type="SAM" id="Phobius"/>
    </source>
</evidence>
<evidence type="ECO:0000313" key="7">
    <source>
        <dbReference type="Proteomes" id="UP000811246"/>
    </source>
</evidence>
<reference evidence="6" key="1">
    <citation type="submission" date="2021-01" db="EMBL/GenBank/DDBJ databases">
        <authorList>
            <person name="Lovell J.T."/>
            <person name="Bentley N."/>
            <person name="Bhattarai G."/>
            <person name="Jenkins J.W."/>
            <person name="Sreedasyam A."/>
            <person name="Alarcon Y."/>
            <person name="Bock C."/>
            <person name="Boston L."/>
            <person name="Carlson J."/>
            <person name="Cervantes K."/>
            <person name="Clermont K."/>
            <person name="Krom N."/>
            <person name="Kubenka K."/>
            <person name="Mamidi S."/>
            <person name="Mattison C."/>
            <person name="Monteros M."/>
            <person name="Pisani C."/>
            <person name="Plott C."/>
            <person name="Rajasekar S."/>
            <person name="Rhein H.S."/>
            <person name="Rohla C."/>
            <person name="Song M."/>
            <person name="Hilaire R.S."/>
            <person name="Shu S."/>
            <person name="Wells L."/>
            <person name="Wang X."/>
            <person name="Webber J."/>
            <person name="Heerema R.J."/>
            <person name="Klein P."/>
            <person name="Conner P."/>
            <person name="Grauke L."/>
            <person name="Grimwood J."/>
            <person name="Schmutz J."/>
            <person name="Randall J.J."/>
        </authorList>
    </citation>
    <scope>NUCLEOTIDE SEQUENCE</scope>
    <source>
        <tissue evidence="6">Leaf</tissue>
    </source>
</reference>
<feature type="transmembrane region" description="Helical" evidence="5">
    <location>
        <begin position="170"/>
        <end position="193"/>
    </location>
</feature>
<dbReference type="InterPro" id="IPR030184">
    <property type="entry name" value="WAT1-related"/>
</dbReference>
<dbReference type="AlphaFoldDB" id="A0A922EZY5"/>
<evidence type="ECO:0000256" key="3">
    <source>
        <dbReference type="ARBA" id="ARBA00023136"/>
    </source>
</evidence>
<keyword evidence="2 5" id="KW-1133">Transmembrane helix</keyword>
<evidence type="ECO:0000256" key="4">
    <source>
        <dbReference type="SAM" id="MobiDB-lite"/>
    </source>
</evidence>
<feature type="transmembrane region" description="Helical" evidence="5">
    <location>
        <begin position="20"/>
        <end position="39"/>
    </location>
</feature>
<dbReference type="PANTHER" id="PTHR31218">
    <property type="entry name" value="WAT1-RELATED PROTEIN"/>
    <property type="match status" value="1"/>
</dbReference>
<dbReference type="GO" id="GO:0016020">
    <property type="term" value="C:membrane"/>
    <property type="evidence" value="ECO:0007669"/>
    <property type="project" value="InterPro"/>
</dbReference>
<dbReference type="GO" id="GO:0022857">
    <property type="term" value="F:transmembrane transporter activity"/>
    <property type="evidence" value="ECO:0007669"/>
    <property type="project" value="InterPro"/>
</dbReference>
<evidence type="ECO:0000313" key="6">
    <source>
        <dbReference type="EMBL" id="KAG6713323.1"/>
    </source>
</evidence>
<accession>A0A922EZY5</accession>
<gene>
    <name evidence="6" type="ORF">I3842_05G145600</name>
</gene>
<name>A0A922EZY5_CARIL</name>
<organism evidence="6 7">
    <name type="scientific">Carya illinoinensis</name>
    <name type="common">Pecan</name>
    <dbReference type="NCBI Taxonomy" id="32201"/>
    <lineage>
        <taxon>Eukaryota</taxon>
        <taxon>Viridiplantae</taxon>
        <taxon>Streptophyta</taxon>
        <taxon>Embryophyta</taxon>
        <taxon>Tracheophyta</taxon>
        <taxon>Spermatophyta</taxon>
        <taxon>Magnoliopsida</taxon>
        <taxon>eudicotyledons</taxon>
        <taxon>Gunneridae</taxon>
        <taxon>Pentapetalae</taxon>
        <taxon>rosids</taxon>
        <taxon>fabids</taxon>
        <taxon>Fagales</taxon>
        <taxon>Juglandaceae</taxon>
        <taxon>Carya</taxon>
    </lineage>
</organism>
<feature type="transmembrane region" description="Helical" evidence="5">
    <location>
        <begin position="145"/>
        <end position="164"/>
    </location>
</feature>
<evidence type="ECO:0000256" key="2">
    <source>
        <dbReference type="ARBA" id="ARBA00022989"/>
    </source>
</evidence>
<evidence type="ECO:0000256" key="1">
    <source>
        <dbReference type="ARBA" id="ARBA00022692"/>
    </source>
</evidence>